<dbReference type="KEGG" id="pcl:Pcal_1284"/>
<dbReference type="Gene3D" id="3.30.70.270">
    <property type="match status" value="1"/>
</dbReference>
<evidence type="ECO:0000313" key="5">
    <source>
        <dbReference type="EMBL" id="ABO08708.1"/>
    </source>
</evidence>
<sequence>MNWFLKSFALLHDPPHKALWFEDADYRVYDKNSHEEEAAKLFDEIFKGMGFGGVPGSEESAAVAEADRLAASFDRWALPPSPGNYWVKAKYMINPFGRERREIKKPTPQEFRERLGKFVGEVRRVLEAAKGDERWLYFAFYAAYELAWIKAGLPTLPADTRVPTHSIFDHLYATASMLNWTRGGGCLMVVDLPGIQSILKSARKAGDYRAGSLLVSLVAWRVAWRFMERHGPDILLSPTPRFNPLFYAQLDRRVKGVWGLYAGAMSYYVGKKFGVSQQLPVDEWLHGLIRRSSLFPGTLYLALPECKGEDEAYSYFDEVLKEVLEAARGGEAPNLPFDLGGLDDGVKRVVEAGLKGLESVRYLPIRVAVAYVEEGLRNLEKWTTERFGIDDEVKKLLGGDLRRFLFARLLEMVNERKRRALPKYPSWFDKEGRPRFSQTYKGTWMHSSLDPSQPAVVKFGGVFKDGNLTYDDETHSWLKSLGIEEKKDANLTKVFKPKEALGPVDLIKRALYLRSAKRAGIDSVEVVALNYYYLKHYFDSERCREIKGLVERVLDGEDVEDVFGSSEAADRRLAECKGAGEEPWTPGLEYVVIRADGDNVGKLLRGCLPKEPQMPQDVEVVRDREQFEKDMKHALRVLGAMRETAKHICGGGYLVVPSPAYYAAVSAALMVTAIGDAAIVEKSQGELVFAGGDDLLAFSAKPPSFDIVKETRENYWGEGGFHSLSESYFLPALTAYGRSYSLRVAHAVTDMMSVEVDKAAELLDEAKDRVPGKDALAISTSTGHVGFTKVSAVGSVKAIAEAYARRTLGRNLPYDVEAWGEAAEVEYVLRYLVGRNTDKKELADKVVEAACYVDGRGEKWKNAVELLKALRAWI</sequence>
<dbReference type="eggNOG" id="arCOG02666">
    <property type="taxonomic scope" value="Archaea"/>
</dbReference>
<evidence type="ECO:0000313" key="6">
    <source>
        <dbReference type="Proteomes" id="UP000001431"/>
    </source>
</evidence>
<dbReference type="GO" id="GO:0051607">
    <property type="term" value="P:defense response to virus"/>
    <property type="evidence" value="ECO:0007669"/>
    <property type="project" value="UniProtKB-KW"/>
</dbReference>
<reference evidence="5" key="1">
    <citation type="submission" date="2007-02" db="EMBL/GenBank/DDBJ databases">
        <title>Complete sequence of Pyrobaculum calidifontis JCM 11548.</title>
        <authorList>
            <consortium name="US DOE Joint Genome Institute"/>
            <person name="Copeland A."/>
            <person name="Lucas S."/>
            <person name="Lapidus A."/>
            <person name="Barry K."/>
            <person name="Glavina del Rio T."/>
            <person name="Dalin E."/>
            <person name="Tice H."/>
            <person name="Pitluck S."/>
            <person name="Chain P."/>
            <person name="Malfatti S."/>
            <person name="Shin M."/>
            <person name="Vergez L."/>
            <person name="Schmutz J."/>
            <person name="Larimer F."/>
            <person name="Land M."/>
            <person name="Hauser L."/>
            <person name="Kyrpides N."/>
            <person name="Mikhailova N."/>
            <person name="Cozen A.E."/>
            <person name="Fitz-Gibbon S.T."/>
            <person name="House C.H."/>
            <person name="Saltikov C."/>
            <person name="Lowe T.M."/>
            <person name="Richardson P."/>
        </authorList>
    </citation>
    <scope>NUCLEOTIDE SEQUENCE [LARGE SCALE GENOMIC DNA]</scope>
    <source>
        <strain evidence="5">JCM 11548</strain>
    </source>
</reference>
<dbReference type="STRING" id="410359.Pcal_1284"/>
<dbReference type="GeneID" id="4908385"/>
<feature type="domain" description="Cas10/Cmr2 second palm" evidence="4">
    <location>
        <begin position="590"/>
        <end position="777"/>
    </location>
</feature>
<evidence type="ECO:0000256" key="2">
    <source>
        <dbReference type="ARBA" id="ARBA00023118"/>
    </source>
</evidence>
<dbReference type="GO" id="GO:0000166">
    <property type="term" value="F:nucleotide binding"/>
    <property type="evidence" value="ECO:0007669"/>
    <property type="project" value="UniProtKB-KW"/>
</dbReference>
<name>A3MVP1_PYRCJ</name>
<evidence type="ECO:0000259" key="4">
    <source>
        <dbReference type="Pfam" id="PF22335"/>
    </source>
</evidence>
<dbReference type="InterPro" id="IPR043128">
    <property type="entry name" value="Rev_trsase/Diguanyl_cyclase"/>
</dbReference>
<dbReference type="OrthoDB" id="148218at2157"/>
<evidence type="ECO:0000256" key="1">
    <source>
        <dbReference type="ARBA" id="ARBA00022741"/>
    </source>
</evidence>
<accession>A3MVP1</accession>
<gene>
    <name evidence="5" type="ordered locus">Pcal_1284</name>
</gene>
<dbReference type="AlphaFoldDB" id="A3MVP1"/>
<dbReference type="Pfam" id="PF12469">
    <property type="entry name" value="Cmr2_N"/>
    <property type="match status" value="1"/>
</dbReference>
<protein>
    <submittedName>
        <fullName evidence="5">CRISPR-associated protein, Cmr2 family</fullName>
    </submittedName>
</protein>
<organism evidence="5 6">
    <name type="scientific">Pyrobaculum calidifontis (strain DSM 21063 / JCM 11548 / VA1)</name>
    <dbReference type="NCBI Taxonomy" id="410359"/>
    <lineage>
        <taxon>Archaea</taxon>
        <taxon>Thermoproteota</taxon>
        <taxon>Thermoprotei</taxon>
        <taxon>Thermoproteales</taxon>
        <taxon>Thermoproteaceae</taxon>
        <taxon>Pyrobaculum</taxon>
    </lineage>
</organism>
<keyword evidence="6" id="KW-1185">Reference proteome</keyword>
<proteinExistence type="predicted"/>
<dbReference type="EMBL" id="CP000561">
    <property type="protein sequence ID" value="ABO08708.1"/>
    <property type="molecule type" value="Genomic_DNA"/>
</dbReference>
<dbReference type="InterPro" id="IPR038242">
    <property type="entry name" value="Cmr2_N"/>
</dbReference>
<feature type="domain" description="CRISPR-associated protein Cmr2 N-terminal" evidence="3">
    <location>
        <begin position="187"/>
        <end position="323"/>
    </location>
</feature>
<keyword evidence="2" id="KW-0051">Antiviral defense</keyword>
<dbReference type="Gene3D" id="3.30.70.2220">
    <property type="entry name" value="CRISPR-Cas system, Cmr2 subunit, D1 domain, cysteine cluster"/>
    <property type="match status" value="1"/>
</dbReference>
<keyword evidence="1" id="KW-0547">Nucleotide-binding</keyword>
<dbReference type="RefSeq" id="WP_011849966.1">
    <property type="nucleotide sequence ID" value="NC_009073.1"/>
</dbReference>
<dbReference type="HOGENOM" id="CLU_012640_0_0_2"/>
<evidence type="ECO:0000259" key="3">
    <source>
        <dbReference type="Pfam" id="PF12469"/>
    </source>
</evidence>
<dbReference type="Proteomes" id="UP000001431">
    <property type="component" value="Chromosome"/>
</dbReference>
<dbReference type="Pfam" id="PF22335">
    <property type="entry name" value="Cas10-Cmr2_palm2"/>
    <property type="match status" value="1"/>
</dbReference>
<dbReference type="InterPro" id="IPR024615">
    <property type="entry name" value="CRISPR-assoc_Cmr2_N"/>
</dbReference>
<dbReference type="InterPro" id="IPR054767">
    <property type="entry name" value="Cas10-Cmr2_palm2"/>
</dbReference>